<dbReference type="EMBL" id="JBAWKS010000001">
    <property type="protein sequence ID" value="MEI4548479.1"/>
    <property type="molecule type" value="Genomic_DNA"/>
</dbReference>
<dbReference type="RefSeq" id="WP_336434427.1">
    <property type="nucleotide sequence ID" value="NZ_JBAWKS010000001.1"/>
</dbReference>
<name>A0ABU8ENE4_9GAMM</name>
<sequence length="387" mass="43247">MKVILGCDPLLAPLTGIGNYTQQIAKGLASSKRVDEFKLFAHGKFFSDDIYADNKVDTVSISNSSTLLAQARSSLAKSELAVSVYSKVVPLIEKVKLAGYQDFVFHSPNFILPNFSGRKIVTIHDLSTLKFPQFHPASRVKFVNAAIERAVKSAEHFITDTEFIRNELIHYFGLPPEKVSAIPLAASTQYSVKSEGACTQVLSRFDLHYRGFFLFVSTIEPRKNLMNILEAMEAYASLNKHYFPLVIVGGKGWNSDAIHTKIEQLQRKGVVRYFGYVEQHYLEVLFSSAKALVFPSQYEGFGLPVLEAMQSGTPVLTSCDSAMSEVVGQAGILVQYEDPNDIKLGLVKLSYDDEFVTCITHKGLNRAREFSWKKTVEKTLDVYEKRA</sequence>
<evidence type="ECO:0000259" key="2">
    <source>
        <dbReference type="Pfam" id="PF00534"/>
    </source>
</evidence>
<accession>A0ABU8ENE4</accession>
<keyword evidence="1" id="KW-0808">Transferase</keyword>
<dbReference type="SUPFAM" id="SSF53756">
    <property type="entry name" value="UDP-Glycosyltransferase/glycogen phosphorylase"/>
    <property type="match status" value="1"/>
</dbReference>
<organism evidence="4 5">
    <name type="scientific">Pseudoalteromonas spongiae</name>
    <dbReference type="NCBI Taxonomy" id="298657"/>
    <lineage>
        <taxon>Bacteria</taxon>
        <taxon>Pseudomonadati</taxon>
        <taxon>Pseudomonadota</taxon>
        <taxon>Gammaproteobacteria</taxon>
        <taxon>Alteromonadales</taxon>
        <taxon>Pseudoalteromonadaceae</taxon>
        <taxon>Pseudoalteromonas</taxon>
    </lineage>
</organism>
<dbReference type="Proteomes" id="UP001382455">
    <property type="component" value="Unassembled WGS sequence"/>
</dbReference>
<gene>
    <name evidence="4" type="ORF">WAE96_01995</name>
</gene>
<dbReference type="PANTHER" id="PTHR46401">
    <property type="entry name" value="GLYCOSYLTRANSFERASE WBBK-RELATED"/>
    <property type="match status" value="1"/>
</dbReference>
<dbReference type="CDD" id="cd03809">
    <property type="entry name" value="GT4_MtfB-like"/>
    <property type="match status" value="1"/>
</dbReference>
<evidence type="ECO:0000313" key="4">
    <source>
        <dbReference type="EMBL" id="MEI4548479.1"/>
    </source>
</evidence>
<dbReference type="InterPro" id="IPR001296">
    <property type="entry name" value="Glyco_trans_1"/>
</dbReference>
<dbReference type="PANTHER" id="PTHR46401:SF2">
    <property type="entry name" value="GLYCOSYLTRANSFERASE WBBK-RELATED"/>
    <property type="match status" value="1"/>
</dbReference>
<feature type="domain" description="Glycosyltransferase subfamily 4-like N-terminal" evidence="3">
    <location>
        <begin position="118"/>
        <end position="185"/>
    </location>
</feature>
<evidence type="ECO:0000259" key="3">
    <source>
        <dbReference type="Pfam" id="PF13439"/>
    </source>
</evidence>
<reference evidence="4 5" key="1">
    <citation type="submission" date="2023-12" db="EMBL/GenBank/DDBJ databases">
        <title>Friends and Foes: Symbiotic and Algicidal bacterial influence on Karenia brevis blooms.</title>
        <authorList>
            <person name="Fei C."/>
            <person name="Mohamed A.R."/>
            <person name="Booker A."/>
            <person name="Arshad M."/>
            <person name="Klass S."/>
            <person name="Ahn S."/>
            <person name="Gilbert P.M."/>
            <person name="Heil C.A."/>
            <person name="Martinez J.M."/>
            <person name="Amin S.A."/>
        </authorList>
    </citation>
    <scope>NUCLEOTIDE SEQUENCE [LARGE SCALE GENOMIC DNA]</scope>
    <source>
        <strain evidence="4 5">CE15</strain>
    </source>
</reference>
<dbReference type="Pfam" id="PF00534">
    <property type="entry name" value="Glycos_transf_1"/>
    <property type="match status" value="1"/>
</dbReference>
<dbReference type="InterPro" id="IPR028098">
    <property type="entry name" value="Glyco_trans_4-like_N"/>
</dbReference>
<feature type="domain" description="Glycosyl transferase family 1" evidence="2">
    <location>
        <begin position="212"/>
        <end position="353"/>
    </location>
</feature>
<proteinExistence type="predicted"/>
<dbReference type="Pfam" id="PF13439">
    <property type="entry name" value="Glyco_transf_4"/>
    <property type="match status" value="1"/>
</dbReference>
<keyword evidence="5" id="KW-1185">Reference proteome</keyword>
<evidence type="ECO:0000313" key="5">
    <source>
        <dbReference type="Proteomes" id="UP001382455"/>
    </source>
</evidence>
<protein>
    <submittedName>
        <fullName evidence="4">Glycosyltransferase family 1 protein</fullName>
    </submittedName>
</protein>
<comment type="caution">
    <text evidence="4">The sequence shown here is derived from an EMBL/GenBank/DDBJ whole genome shotgun (WGS) entry which is preliminary data.</text>
</comment>
<dbReference type="Gene3D" id="3.40.50.2000">
    <property type="entry name" value="Glycogen Phosphorylase B"/>
    <property type="match status" value="2"/>
</dbReference>
<evidence type="ECO:0000256" key="1">
    <source>
        <dbReference type="ARBA" id="ARBA00022679"/>
    </source>
</evidence>